<accession>A0A8S2XZ66</accession>
<organism evidence="1 2">
    <name type="scientific">Rotaria magnacalcarata</name>
    <dbReference type="NCBI Taxonomy" id="392030"/>
    <lineage>
        <taxon>Eukaryota</taxon>
        <taxon>Metazoa</taxon>
        <taxon>Spiralia</taxon>
        <taxon>Gnathifera</taxon>
        <taxon>Rotifera</taxon>
        <taxon>Eurotatoria</taxon>
        <taxon>Bdelloidea</taxon>
        <taxon>Philodinida</taxon>
        <taxon>Philodinidae</taxon>
        <taxon>Rotaria</taxon>
    </lineage>
</organism>
<proteinExistence type="predicted"/>
<evidence type="ECO:0000313" key="2">
    <source>
        <dbReference type="Proteomes" id="UP000681967"/>
    </source>
</evidence>
<dbReference type="EMBL" id="CAJOBH010082078">
    <property type="protein sequence ID" value="CAF4521918.1"/>
    <property type="molecule type" value="Genomic_DNA"/>
</dbReference>
<dbReference type="AlphaFoldDB" id="A0A8S2XZ66"/>
<evidence type="ECO:0000313" key="1">
    <source>
        <dbReference type="EMBL" id="CAF4521918.1"/>
    </source>
</evidence>
<name>A0A8S2XZ66_9BILA</name>
<reference evidence="1" key="1">
    <citation type="submission" date="2021-02" db="EMBL/GenBank/DDBJ databases">
        <authorList>
            <person name="Nowell W R."/>
        </authorList>
    </citation>
    <scope>NUCLEOTIDE SEQUENCE</scope>
</reference>
<protein>
    <submittedName>
        <fullName evidence="1">Uncharacterized protein</fullName>
    </submittedName>
</protein>
<sequence>SPSMPKSRSMESLMNTSCMALKYIPSIEEVRISPVVSRRGYLNFLEETGTGWIKRFVVCIINVYFITS</sequence>
<dbReference type="Proteomes" id="UP000681967">
    <property type="component" value="Unassembled WGS sequence"/>
</dbReference>
<gene>
    <name evidence="1" type="ORF">BYL167_LOCUS36946</name>
</gene>
<comment type="caution">
    <text evidence="1">The sequence shown here is derived from an EMBL/GenBank/DDBJ whole genome shotgun (WGS) entry which is preliminary data.</text>
</comment>
<feature type="non-terminal residue" evidence="1">
    <location>
        <position position="1"/>
    </location>
</feature>